<proteinExistence type="predicted"/>
<feature type="non-terminal residue" evidence="2">
    <location>
        <position position="1"/>
    </location>
</feature>
<organism evidence="2 3">
    <name type="scientific">Scleroderma citrinum Foug A</name>
    <dbReference type="NCBI Taxonomy" id="1036808"/>
    <lineage>
        <taxon>Eukaryota</taxon>
        <taxon>Fungi</taxon>
        <taxon>Dikarya</taxon>
        <taxon>Basidiomycota</taxon>
        <taxon>Agaricomycotina</taxon>
        <taxon>Agaricomycetes</taxon>
        <taxon>Agaricomycetidae</taxon>
        <taxon>Boletales</taxon>
        <taxon>Sclerodermatineae</taxon>
        <taxon>Sclerodermataceae</taxon>
        <taxon>Scleroderma</taxon>
    </lineage>
</organism>
<name>A0A0C3D138_9AGAM</name>
<feature type="compositionally biased region" description="Basic and acidic residues" evidence="1">
    <location>
        <begin position="50"/>
        <end position="59"/>
    </location>
</feature>
<feature type="region of interest" description="Disordered" evidence="1">
    <location>
        <begin position="1"/>
        <end position="99"/>
    </location>
</feature>
<keyword evidence="3" id="KW-1185">Reference proteome</keyword>
<dbReference type="HOGENOM" id="CLU_2110431_0_0_1"/>
<feature type="compositionally biased region" description="Acidic residues" evidence="1">
    <location>
        <begin position="75"/>
        <end position="84"/>
    </location>
</feature>
<evidence type="ECO:0000313" key="3">
    <source>
        <dbReference type="Proteomes" id="UP000053989"/>
    </source>
</evidence>
<protein>
    <submittedName>
        <fullName evidence="2">Uncharacterized protein</fullName>
    </submittedName>
</protein>
<feature type="compositionally biased region" description="Polar residues" evidence="1">
    <location>
        <begin position="35"/>
        <end position="49"/>
    </location>
</feature>
<dbReference type="AlphaFoldDB" id="A0A0C3D138"/>
<dbReference type="Proteomes" id="UP000053989">
    <property type="component" value="Unassembled WGS sequence"/>
</dbReference>
<dbReference type="EMBL" id="KN822714">
    <property type="protein sequence ID" value="KIM50104.1"/>
    <property type="molecule type" value="Genomic_DNA"/>
</dbReference>
<evidence type="ECO:0000256" key="1">
    <source>
        <dbReference type="SAM" id="MobiDB-lite"/>
    </source>
</evidence>
<gene>
    <name evidence="2" type="ORF">SCLCIDRAFT_34656</name>
</gene>
<reference evidence="2 3" key="1">
    <citation type="submission" date="2014-04" db="EMBL/GenBank/DDBJ databases">
        <authorList>
            <consortium name="DOE Joint Genome Institute"/>
            <person name="Kuo A."/>
            <person name="Kohler A."/>
            <person name="Nagy L.G."/>
            <person name="Floudas D."/>
            <person name="Copeland A."/>
            <person name="Barry K.W."/>
            <person name="Cichocki N."/>
            <person name="Veneault-Fourrey C."/>
            <person name="LaButti K."/>
            <person name="Lindquist E.A."/>
            <person name="Lipzen A."/>
            <person name="Lundell T."/>
            <person name="Morin E."/>
            <person name="Murat C."/>
            <person name="Sun H."/>
            <person name="Tunlid A."/>
            <person name="Henrissat B."/>
            <person name="Grigoriev I.V."/>
            <person name="Hibbett D.S."/>
            <person name="Martin F."/>
            <person name="Nordberg H.P."/>
            <person name="Cantor M.N."/>
            <person name="Hua S.X."/>
        </authorList>
    </citation>
    <scope>NUCLEOTIDE SEQUENCE [LARGE SCALE GENOMIC DNA]</scope>
    <source>
        <strain evidence="2 3">Foug A</strain>
    </source>
</reference>
<feature type="compositionally biased region" description="Polar residues" evidence="1">
    <location>
        <begin position="8"/>
        <end position="17"/>
    </location>
</feature>
<dbReference type="InParanoid" id="A0A0C3D138"/>
<reference evidence="3" key="2">
    <citation type="submission" date="2015-01" db="EMBL/GenBank/DDBJ databases">
        <title>Evolutionary Origins and Diversification of the Mycorrhizal Mutualists.</title>
        <authorList>
            <consortium name="DOE Joint Genome Institute"/>
            <consortium name="Mycorrhizal Genomics Consortium"/>
            <person name="Kohler A."/>
            <person name="Kuo A."/>
            <person name="Nagy L.G."/>
            <person name="Floudas D."/>
            <person name="Copeland A."/>
            <person name="Barry K.W."/>
            <person name="Cichocki N."/>
            <person name="Veneault-Fourrey C."/>
            <person name="LaButti K."/>
            <person name="Lindquist E.A."/>
            <person name="Lipzen A."/>
            <person name="Lundell T."/>
            <person name="Morin E."/>
            <person name="Murat C."/>
            <person name="Riley R."/>
            <person name="Ohm R."/>
            <person name="Sun H."/>
            <person name="Tunlid A."/>
            <person name="Henrissat B."/>
            <person name="Grigoriev I.V."/>
            <person name="Hibbett D.S."/>
            <person name="Martin F."/>
        </authorList>
    </citation>
    <scope>NUCLEOTIDE SEQUENCE [LARGE SCALE GENOMIC DNA]</scope>
    <source>
        <strain evidence="3">Foug A</strain>
    </source>
</reference>
<accession>A0A0C3D138</accession>
<sequence>IGHKIQYPIQTSSSASDEPNEGGGEQDSNNEFEGDCTSTSGCSTNFTTQARDDWTHSEESSGEEDEYGTLSEIEHSEDELEAGSEDSSNSTSDDEDIRF</sequence>
<evidence type="ECO:0000313" key="2">
    <source>
        <dbReference type="EMBL" id="KIM50104.1"/>
    </source>
</evidence>